<accession>B1XUW4</accession>
<dbReference type="Gene3D" id="3.20.20.70">
    <property type="entry name" value="Aldolase class I"/>
    <property type="match status" value="1"/>
</dbReference>
<dbReference type="SUPFAM" id="SSF51391">
    <property type="entry name" value="Thiamin phosphate synthase"/>
    <property type="match status" value="1"/>
</dbReference>
<dbReference type="eggNOG" id="COG0352">
    <property type="taxonomic scope" value="Bacteria"/>
</dbReference>
<dbReference type="STRING" id="452638.Pnec_0949"/>
<dbReference type="InterPro" id="IPR013785">
    <property type="entry name" value="Aldolase_TIM"/>
</dbReference>
<dbReference type="EMBL" id="CP001010">
    <property type="protein sequence ID" value="ACB44141.1"/>
    <property type="molecule type" value="Genomic_DNA"/>
</dbReference>
<dbReference type="KEGG" id="pne:Pnec_0949"/>
<protein>
    <submittedName>
        <fullName evidence="1">Uncharacterized protein</fullName>
    </submittedName>
</protein>
<dbReference type="AlphaFoldDB" id="B1XUW4"/>
<reference evidence="1" key="1">
    <citation type="submission" date="2008-03" db="EMBL/GenBank/DDBJ databases">
        <title>Complete sequence of Polynucleobacter necessarius STIR1.</title>
        <authorList>
            <consortium name="US DOE Joint Genome Institute"/>
            <person name="Copeland A."/>
            <person name="Lucas S."/>
            <person name="Lapidus A."/>
            <person name="Barry K."/>
            <person name="Detter J.C."/>
            <person name="Glavina del Rio T."/>
            <person name="Hammon N."/>
            <person name="Israni S."/>
            <person name="Dalin E."/>
            <person name="Tice H."/>
            <person name="Pitluck S."/>
            <person name="Chain P."/>
            <person name="Malfatti S."/>
            <person name="Shin M."/>
            <person name="Vergez L."/>
            <person name="Schmutz J."/>
            <person name="Larimer F."/>
            <person name="Land M."/>
            <person name="Hauser L."/>
            <person name="Kyrpides N."/>
            <person name="Kim E."/>
            <person name="Hahn M."/>
            <person name="Richardson P."/>
        </authorList>
    </citation>
    <scope>NUCLEOTIDE SEQUENCE [LARGE SCALE GENOMIC DNA]</scope>
    <source>
        <strain evidence="1">STIR1</strain>
    </source>
</reference>
<sequence>MSLIRDLADQIVAAHRNADLCIPIPTFSLNTPPPQIDNEAAVDQLVAIGGINQDSIHAVARSGVGSVAGVRAITQAKNPRDAVKHLKN</sequence>
<organism evidence="1">
    <name type="scientific">Polynucleobacter necessarius subsp. necessarius (strain STIR1)</name>
    <dbReference type="NCBI Taxonomy" id="452638"/>
    <lineage>
        <taxon>Bacteria</taxon>
        <taxon>Pseudomonadati</taxon>
        <taxon>Pseudomonadota</taxon>
        <taxon>Betaproteobacteria</taxon>
        <taxon>Burkholderiales</taxon>
        <taxon>Burkholderiaceae</taxon>
        <taxon>Polynucleobacter</taxon>
    </lineage>
</organism>
<evidence type="ECO:0000313" key="1">
    <source>
        <dbReference type="EMBL" id="ACB44141.1"/>
    </source>
</evidence>
<name>B1XUW4_POLNS</name>
<gene>
    <name evidence="1" type="ordered locus">Pnec_0949</name>
</gene>
<dbReference type="HOGENOM" id="CLU_2466394_0_0_4"/>
<proteinExistence type="predicted"/>
<dbReference type="InterPro" id="IPR036206">
    <property type="entry name" value="ThiamineP_synth_sf"/>
</dbReference>